<feature type="domain" description="OB" evidence="3">
    <location>
        <begin position="194"/>
        <end position="271"/>
    </location>
</feature>
<evidence type="ECO:0000256" key="2">
    <source>
        <dbReference type="SAM" id="Coils"/>
    </source>
</evidence>
<evidence type="ECO:0000259" key="4">
    <source>
        <dbReference type="Pfam" id="PF08646"/>
    </source>
</evidence>
<keyword evidence="7" id="KW-1185">Reference proteome</keyword>
<accession>A0A133UMI2</accession>
<dbReference type="Gene3D" id="2.40.50.140">
    <property type="entry name" value="Nucleic acid-binding proteins"/>
    <property type="match status" value="5"/>
</dbReference>
<dbReference type="EMBL" id="LHXO01000015">
    <property type="protein sequence ID" value="KXA95423.1"/>
    <property type="molecule type" value="Genomic_DNA"/>
</dbReference>
<evidence type="ECO:0000256" key="1">
    <source>
        <dbReference type="ARBA" id="ARBA00023125"/>
    </source>
</evidence>
<dbReference type="SUPFAM" id="SSF50249">
    <property type="entry name" value="Nucleic acid-binding proteins"/>
    <property type="match status" value="5"/>
</dbReference>
<gene>
    <name evidence="6" type="ORF">AKJ65_01815</name>
</gene>
<dbReference type="PATRIC" id="fig|1698264.3.peg.491"/>
<dbReference type="PROSITE" id="PS50935">
    <property type="entry name" value="SSB"/>
    <property type="match status" value="1"/>
</dbReference>
<organism evidence="6 7">
    <name type="scientific">candidate division MSBL1 archaeon SCGC-AAA259E19</name>
    <dbReference type="NCBI Taxonomy" id="1698264"/>
    <lineage>
        <taxon>Archaea</taxon>
        <taxon>Methanobacteriati</taxon>
        <taxon>Methanobacteriota</taxon>
        <taxon>candidate division MSBL1</taxon>
    </lineage>
</organism>
<dbReference type="InterPro" id="IPR013955">
    <property type="entry name" value="Rep_factor-A_C"/>
</dbReference>
<dbReference type="Pfam" id="PF17244">
    <property type="entry name" value="CDC24_OB3"/>
    <property type="match status" value="1"/>
</dbReference>
<dbReference type="InterPro" id="IPR000424">
    <property type="entry name" value="Primosome_PriB/ssb"/>
</dbReference>
<dbReference type="PANTHER" id="PTHR13356">
    <property type="entry name" value="OB FOLD NUCLEIC ACID BINDING PROTEIN-RELATED"/>
    <property type="match status" value="1"/>
</dbReference>
<dbReference type="PANTHER" id="PTHR13356:SF0">
    <property type="entry name" value="SOSS COMPLEX SUBUNIT B HOMOLOG"/>
    <property type="match status" value="1"/>
</dbReference>
<proteinExistence type="predicted"/>
<feature type="domain" description="Cell division control protein 24 OB" evidence="5">
    <location>
        <begin position="69"/>
        <end position="141"/>
    </location>
</feature>
<comment type="caution">
    <text evidence="6">The sequence shown here is derived from an EMBL/GenBank/DDBJ whole genome shotgun (WGS) entry which is preliminary data.</text>
</comment>
<sequence>MDTEVERIIQQIMEEAEVGRDELKEKIEKKKEELSGFVTSEGAATIIARTYGVTPEREEPEVRKLRIGDLSPGMSNVDIVGRVTRIFEPREFDRKDGSKGKVANMTLMDKTGEVRMVLWDKMTELVSVGEIEKGTPIGIKGAYIKKGRDGSPELNVGRRSKIEIEPEDERTEDLPPLSETKVKISDLNLDLDFVDIVGKITAITTPRKFKRSNGSEGKVATLRLVDETGQIRVSLWGEIAEKTNELERGESIRLENASVREGRGNAPELHLNTRSRIVRNIPHTEAKDLPEVEQKLLKIEEIEPDMPVLDIAAKVRRTFPINEFSRDDGSKGRVMNVILADETGTIRASFWDDMVETGQKLSRGDLVLLENARSSMGLRDQPEIRVGKRVNVKINPEDVEIEEMKPRRVKMSKLEEGLDSLEAVGRIIDVTKSREFERSDGTKGEVASLTLGDESGTAKVVLWGSKTETLDEVESGDTIRIKDAYSTAGRYGEAEIHLGKEAKVEINPEIVEDLPSLDEIEKKFSKKGRIKIADAEEGSQVRIRGTIVRVFQRRPFFNICPKCGRSLGSVESEELCEKCGEVVKPDHKLVVNTIVDDGTANIRVVAFGKLAEKLFGKTTQEVFEKISEEDELADFYEKIDLAGRKITVTGNVKRDEYFEQLELRARELDFPGAKDEAERILEKIKDRNVVST</sequence>
<dbReference type="InterPro" id="IPR012340">
    <property type="entry name" value="NA-bd_OB-fold"/>
</dbReference>
<feature type="domain" description="Replication factor A C-terminal" evidence="4">
    <location>
        <begin position="543"/>
        <end position="665"/>
    </location>
</feature>
<keyword evidence="1" id="KW-0238">DNA-binding</keyword>
<evidence type="ECO:0000313" key="7">
    <source>
        <dbReference type="Proteomes" id="UP000070284"/>
    </source>
</evidence>
<dbReference type="GO" id="GO:0000724">
    <property type="term" value="P:double-strand break repair via homologous recombination"/>
    <property type="evidence" value="ECO:0007669"/>
    <property type="project" value="TreeGrafter"/>
</dbReference>
<dbReference type="InterPro" id="IPR035203">
    <property type="entry name" value="Cdc24_OB3"/>
</dbReference>
<dbReference type="AlphaFoldDB" id="A0A133UMI2"/>
<dbReference type="Pfam" id="PF08646">
    <property type="entry name" value="Rep_fac-A_C"/>
    <property type="match status" value="1"/>
</dbReference>
<dbReference type="InterPro" id="IPR004365">
    <property type="entry name" value="NA-bd_OB_tRNA"/>
</dbReference>
<dbReference type="Pfam" id="PF01336">
    <property type="entry name" value="tRNA_anti-codon"/>
    <property type="match status" value="1"/>
</dbReference>
<keyword evidence="2" id="KW-0175">Coiled coil</keyword>
<feature type="coiled-coil region" evidence="2">
    <location>
        <begin position="9"/>
        <end position="40"/>
    </location>
</feature>
<evidence type="ECO:0000313" key="6">
    <source>
        <dbReference type="EMBL" id="KXA95423.1"/>
    </source>
</evidence>
<protein>
    <recommendedName>
        <fullName evidence="8">Replication factor A</fullName>
    </recommendedName>
</protein>
<evidence type="ECO:0008006" key="8">
    <source>
        <dbReference type="Google" id="ProtNLM"/>
    </source>
</evidence>
<dbReference type="GO" id="GO:0003697">
    <property type="term" value="F:single-stranded DNA binding"/>
    <property type="evidence" value="ECO:0007669"/>
    <property type="project" value="InterPro"/>
</dbReference>
<dbReference type="InterPro" id="IPR051231">
    <property type="entry name" value="SOSS-B"/>
</dbReference>
<evidence type="ECO:0000259" key="3">
    <source>
        <dbReference type="Pfam" id="PF01336"/>
    </source>
</evidence>
<evidence type="ECO:0000259" key="5">
    <source>
        <dbReference type="Pfam" id="PF17244"/>
    </source>
</evidence>
<dbReference type="CDD" id="cd04491">
    <property type="entry name" value="SoSSB_OBF"/>
    <property type="match status" value="4"/>
</dbReference>
<dbReference type="GO" id="GO:0010212">
    <property type="term" value="P:response to ionizing radiation"/>
    <property type="evidence" value="ECO:0007669"/>
    <property type="project" value="TreeGrafter"/>
</dbReference>
<dbReference type="Proteomes" id="UP000070284">
    <property type="component" value="Unassembled WGS sequence"/>
</dbReference>
<name>A0A133UMI2_9EURY</name>
<reference evidence="6 7" key="1">
    <citation type="journal article" date="2016" name="Sci. Rep.">
        <title>Metabolic traits of an uncultured archaeal lineage -MSBL1- from brine pools of the Red Sea.</title>
        <authorList>
            <person name="Mwirichia R."/>
            <person name="Alam I."/>
            <person name="Rashid M."/>
            <person name="Vinu M."/>
            <person name="Ba-Alawi W."/>
            <person name="Anthony Kamau A."/>
            <person name="Kamanda Ngugi D."/>
            <person name="Goker M."/>
            <person name="Klenk H.P."/>
            <person name="Bajic V."/>
            <person name="Stingl U."/>
        </authorList>
    </citation>
    <scope>NUCLEOTIDE SEQUENCE [LARGE SCALE GENOMIC DNA]</scope>
    <source>
        <strain evidence="6">SCGC-AAA259E19</strain>
    </source>
</reference>